<accession>A0A6J5M7Z8</accession>
<organism evidence="2">
    <name type="scientific">uncultured Caudovirales phage</name>
    <dbReference type="NCBI Taxonomy" id="2100421"/>
    <lineage>
        <taxon>Viruses</taxon>
        <taxon>Duplodnaviria</taxon>
        <taxon>Heunggongvirae</taxon>
        <taxon>Uroviricota</taxon>
        <taxon>Caudoviricetes</taxon>
        <taxon>Peduoviridae</taxon>
        <taxon>Maltschvirus</taxon>
        <taxon>Maltschvirus maltsch</taxon>
    </lineage>
</organism>
<evidence type="ECO:0008006" key="3">
    <source>
        <dbReference type="Google" id="ProtNLM"/>
    </source>
</evidence>
<protein>
    <recommendedName>
        <fullName evidence="3">EF-hand domain-containing protein</fullName>
    </recommendedName>
</protein>
<evidence type="ECO:0000313" key="2">
    <source>
        <dbReference type="EMBL" id="CAB4142814.1"/>
    </source>
</evidence>
<dbReference type="PROSITE" id="PS00018">
    <property type="entry name" value="EF_HAND_1"/>
    <property type="match status" value="1"/>
</dbReference>
<dbReference type="InterPro" id="IPR018247">
    <property type="entry name" value="EF_Hand_1_Ca_BS"/>
</dbReference>
<proteinExistence type="predicted"/>
<feature type="region of interest" description="Disordered" evidence="1">
    <location>
        <begin position="193"/>
        <end position="213"/>
    </location>
</feature>
<name>A0A6J5M7Z8_9CAUD</name>
<reference evidence="2" key="1">
    <citation type="submission" date="2020-04" db="EMBL/GenBank/DDBJ databases">
        <authorList>
            <person name="Chiriac C."/>
            <person name="Salcher M."/>
            <person name="Ghai R."/>
            <person name="Kavagutti S V."/>
        </authorList>
    </citation>
    <scope>NUCLEOTIDE SEQUENCE</scope>
</reference>
<dbReference type="EMBL" id="LR796423">
    <property type="protein sequence ID" value="CAB4142814.1"/>
    <property type="molecule type" value="Genomic_DNA"/>
</dbReference>
<evidence type="ECO:0000256" key="1">
    <source>
        <dbReference type="SAM" id="MobiDB-lite"/>
    </source>
</evidence>
<gene>
    <name evidence="2" type="ORF">UFOVP447_42</name>
</gene>
<sequence>MTKTLKDFLEVYKPKSPDEQKFVDKHVVIKHSDRNGNGDDVFKGNTKYIKRKEERKGYDVGDDEKVYEELKGDQHKLDHNKNGKLDAHDFELMRKKKEVAEEVEDLDELSGATLGSYMVKSKKDETARRERGIKVRDEIRKQTGLKVGTPIDPKLYGRKMSRGYNQQVAMKKLTGQARVNATEEVEVVDERFGDGDQRYDTRPEPKPAAKEPKTRLGQFLKKRKEKAAKADMDKLAANYAERQRTYRSHRESVEIDLDDLLGEALDLLNSIDEKTLTPAEMKKREEVVKAIKRENPKMDKSMAYAIATKTAKRVAEDTEELDESAKVAAHLIKRYGDNVRKSHVRSAANDFGVGYVALSHAVRKKLGVTRLQEDEQIDELSKETKASYMKKAGAEIDKLWDKSKTDSRSAHKYYGRKNTMKKIAFEEVEELDEISAKKLTDYAAKASDARGHRDMPSEKLDKRYKSMALAHEKIRGRHAKVAAEGYVPTADEPTEADKKTAQKVRDMMAKEKKPVKEEALDELSKKTMGSYVSKASKSATGLMAGAAAIGAAGGSAHGREMGRTAVKRLKGIDRAVNKLTKEDIINRAVEKYVPEEIKFTPEERLLKRLDGLSESHVATLLGLFEALNSVNQNKMIETVETYEGINSLLNFALENRGE</sequence>